<reference evidence="2" key="1">
    <citation type="submission" date="2020-07" db="EMBL/GenBank/DDBJ databases">
        <title>Multicomponent nature underlies the extraordinary mechanical properties of spider dragline silk.</title>
        <authorList>
            <person name="Kono N."/>
            <person name="Nakamura H."/>
            <person name="Mori M."/>
            <person name="Yoshida Y."/>
            <person name="Ohtoshi R."/>
            <person name="Malay A.D."/>
            <person name="Moran D.A.P."/>
            <person name="Tomita M."/>
            <person name="Numata K."/>
            <person name="Arakawa K."/>
        </authorList>
    </citation>
    <scope>NUCLEOTIDE SEQUENCE</scope>
</reference>
<name>A0A8X6G6U8_TRICU</name>
<accession>A0A8X6G6U8</accession>
<comment type="caution">
    <text evidence="2">The sequence shown here is derived from an EMBL/GenBank/DDBJ whole genome shotgun (WGS) entry which is preliminary data.</text>
</comment>
<sequence length="36" mass="4182">TEINWNSVNEKIEEEYQKEKNMAPSTAASRRTSLII</sequence>
<evidence type="ECO:0000313" key="3">
    <source>
        <dbReference type="Proteomes" id="UP000887116"/>
    </source>
</evidence>
<dbReference type="Proteomes" id="UP000887116">
    <property type="component" value="Unassembled WGS sequence"/>
</dbReference>
<evidence type="ECO:0000313" key="2">
    <source>
        <dbReference type="EMBL" id="GFQ98245.1"/>
    </source>
</evidence>
<feature type="compositionally biased region" description="Polar residues" evidence="1">
    <location>
        <begin position="23"/>
        <end position="36"/>
    </location>
</feature>
<dbReference type="OrthoDB" id="408728at2759"/>
<feature type="non-terminal residue" evidence="2">
    <location>
        <position position="1"/>
    </location>
</feature>
<dbReference type="AlphaFoldDB" id="A0A8X6G6U8"/>
<feature type="region of interest" description="Disordered" evidence="1">
    <location>
        <begin position="16"/>
        <end position="36"/>
    </location>
</feature>
<organism evidence="2 3">
    <name type="scientific">Trichonephila clavata</name>
    <name type="common">Joro spider</name>
    <name type="synonym">Nephila clavata</name>
    <dbReference type="NCBI Taxonomy" id="2740835"/>
    <lineage>
        <taxon>Eukaryota</taxon>
        <taxon>Metazoa</taxon>
        <taxon>Ecdysozoa</taxon>
        <taxon>Arthropoda</taxon>
        <taxon>Chelicerata</taxon>
        <taxon>Arachnida</taxon>
        <taxon>Araneae</taxon>
        <taxon>Araneomorphae</taxon>
        <taxon>Entelegynae</taxon>
        <taxon>Araneoidea</taxon>
        <taxon>Nephilidae</taxon>
        <taxon>Trichonephila</taxon>
    </lineage>
</organism>
<evidence type="ECO:0000256" key="1">
    <source>
        <dbReference type="SAM" id="MobiDB-lite"/>
    </source>
</evidence>
<dbReference type="EMBL" id="BMAO01024865">
    <property type="protein sequence ID" value="GFQ98245.1"/>
    <property type="molecule type" value="Genomic_DNA"/>
</dbReference>
<protein>
    <submittedName>
        <fullName evidence="2">Uncharacterized protein</fullName>
    </submittedName>
</protein>
<proteinExistence type="predicted"/>
<keyword evidence="3" id="KW-1185">Reference proteome</keyword>
<gene>
    <name evidence="2" type="ORF">TNCT_17591</name>
</gene>